<evidence type="ECO:0000256" key="4">
    <source>
        <dbReference type="SAM" id="MobiDB-lite"/>
    </source>
</evidence>
<dbReference type="Gene3D" id="3.90.640.10">
    <property type="entry name" value="Actin, Chain A, domain 4"/>
    <property type="match status" value="1"/>
</dbReference>
<reference evidence="5 6" key="1">
    <citation type="submission" date="2023-05" db="EMBL/GenBank/DDBJ databases">
        <title>Corynebacterium suedekumii sp. nov. and Corynebacterium breve sp. nov. isolated from raw cow's milk.</title>
        <authorList>
            <person name="Baer M.K."/>
            <person name="Mehl L."/>
            <person name="Hellmuth R."/>
            <person name="Marke G."/>
            <person name="Lipski A."/>
        </authorList>
    </citation>
    <scope>NUCLEOTIDE SEQUENCE [LARGE SCALE GENOMIC DNA]</scope>
    <source>
        <strain evidence="5 6">R4</strain>
    </source>
</reference>
<dbReference type="InterPro" id="IPR043129">
    <property type="entry name" value="ATPase_NBD"/>
</dbReference>
<dbReference type="EMBL" id="CP126969">
    <property type="protein sequence ID" value="WIM68052.1"/>
    <property type="molecule type" value="Genomic_DNA"/>
</dbReference>
<dbReference type="InterPro" id="IPR013126">
    <property type="entry name" value="Hsp_70_fam"/>
</dbReference>
<keyword evidence="1" id="KW-0547">Nucleotide-binding</keyword>
<evidence type="ECO:0000313" key="6">
    <source>
        <dbReference type="Proteomes" id="UP001225598"/>
    </source>
</evidence>
<dbReference type="PANTHER" id="PTHR42749">
    <property type="entry name" value="CELL SHAPE-DETERMINING PROTEIN MREB"/>
    <property type="match status" value="1"/>
</dbReference>
<keyword evidence="2" id="KW-0067">ATP-binding</keyword>
<accession>A0ABY8VFD4</accession>
<dbReference type="SUPFAM" id="SSF53067">
    <property type="entry name" value="Actin-like ATPase domain"/>
    <property type="match status" value="2"/>
</dbReference>
<dbReference type="PANTHER" id="PTHR42749:SF1">
    <property type="entry name" value="CELL SHAPE-DETERMINING PROTEIN MREB"/>
    <property type="match status" value="1"/>
</dbReference>
<sequence>MRGEVETLALSHRSNLMPTAVFVDKSSGAPQFVAGDNALVNGRREPGNLVMSPKRFIDHDVIKVGGDDISAVEINAAVFSSVLERAKSQHSGTMPATVTLTHPEAWSPHAVGTLIDSICATGIARDQVLLISEPRAASIHYAAQQKIEAGDHVAVFDFGGGTLDIAVLQAKADGNFDVVSTKGDNSLGGRTVDNLLFRWLIDQIGKEDADLSDYLHNAPISVMHSVTSNIREAKEMLSDTSSATVNVSTPEGEHDVLLTRDEFNAIIAPAVDRAVELAQSALEQAGANSATPIYMTGGSSRIPYVQNRLFELGSVMTLDDPKTVVSRGALRASLLGFTHHVDGSPTQALQNASPTATEPHNPFGSPPPTIASPAVQHEASATSSMASFSRPAPASGKDTKPKAKKGKGPLIASATVAAVIVFGAVGFYAVKGGGGDAPQPVSADLTAIDSSLVEDLIEVDPVILDTMPAAYFENTSYYSEPKMQTTSLEVLDGFPVPVSTGSSKENDSKHIGKSSKYLATGEDAKTGFEWMRDGNPATYDFKELQAPKKNRPGVYHWVGQQGTQSQTAMVVYYPDAQVLAFNTAMEQSADDIQKYAEEVGFM</sequence>
<keyword evidence="3" id="KW-0143">Chaperone</keyword>
<evidence type="ECO:0000313" key="5">
    <source>
        <dbReference type="EMBL" id="WIM68052.1"/>
    </source>
</evidence>
<evidence type="ECO:0000256" key="2">
    <source>
        <dbReference type="ARBA" id="ARBA00022840"/>
    </source>
</evidence>
<organism evidence="5 6">
    <name type="scientific">Corynebacterium breve</name>
    <dbReference type="NCBI Taxonomy" id="3049799"/>
    <lineage>
        <taxon>Bacteria</taxon>
        <taxon>Bacillati</taxon>
        <taxon>Actinomycetota</taxon>
        <taxon>Actinomycetes</taxon>
        <taxon>Mycobacteriales</taxon>
        <taxon>Corynebacteriaceae</taxon>
        <taxon>Corynebacterium</taxon>
    </lineage>
</organism>
<feature type="compositionally biased region" description="Polar residues" evidence="4">
    <location>
        <begin position="345"/>
        <end position="358"/>
    </location>
</feature>
<evidence type="ECO:0000256" key="1">
    <source>
        <dbReference type="ARBA" id="ARBA00022741"/>
    </source>
</evidence>
<feature type="region of interest" description="Disordered" evidence="4">
    <location>
        <begin position="345"/>
        <end position="407"/>
    </location>
</feature>
<protein>
    <submittedName>
        <fullName evidence="5">Hsp70 family protein</fullName>
    </submittedName>
</protein>
<proteinExistence type="predicted"/>
<evidence type="ECO:0000256" key="3">
    <source>
        <dbReference type="ARBA" id="ARBA00023186"/>
    </source>
</evidence>
<dbReference type="Pfam" id="PF00012">
    <property type="entry name" value="HSP70"/>
    <property type="match status" value="1"/>
</dbReference>
<keyword evidence="6" id="KW-1185">Reference proteome</keyword>
<dbReference type="RefSeq" id="WP_284825375.1">
    <property type="nucleotide sequence ID" value="NZ_CP126969.1"/>
</dbReference>
<name>A0ABY8VFD4_9CORY</name>
<dbReference type="Proteomes" id="UP001225598">
    <property type="component" value="Chromosome"/>
</dbReference>
<gene>
    <name evidence="5" type="ORF">QP027_01230</name>
</gene>
<dbReference type="Gene3D" id="3.30.420.40">
    <property type="match status" value="2"/>
</dbReference>